<dbReference type="PATRIC" id="fig|768679.9.peg.1161"/>
<keyword evidence="3" id="KW-1185">Reference proteome</keyword>
<dbReference type="RefSeq" id="WP_014127046.1">
    <property type="nucleotide sequence ID" value="NC_016070.1"/>
</dbReference>
<dbReference type="EMBL" id="FN869859">
    <property type="protein sequence ID" value="CCC81791.1"/>
    <property type="molecule type" value="Genomic_DNA"/>
</dbReference>
<feature type="domain" description="Glutamine amidotransferase type-2" evidence="1">
    <location>
        <begin position="2"/>
        <end position="227"/>
    </location>
</feature>
<organism evidence="2 3">
    <name type="scientific">Thermoproteus tenax (strain ATCC 35583 / DSM 2078 / JCM 9277 / NBRC 100435 / Kra 1)</name>
    <dbReference type="NCBI Taxonomy" id="768679"/>
    <lineage>
        <taxon>Archaea</taxon>
        <taxon>Thermoproteota</taxon>
        <taxon>Thermoprotei</taxon>
        <taxon>Thermoproteales</taxon>
        <taxon>Thermoproteaceae</taxon>
        <taxon>Thermoproteus</taxon>
    </lineage>
</organism>
<dbReference type="GeneID" id="11262036"/>
<dbReference type="Proteomes" id="UP000002654">
    <property type="component" value="Chromosome"/>
</dbReference>
<dbReference type="PANTHER" id="PTHR42824">
    <property type="entry name" value="GLUTAMINE AMIDOTRANSFERASE"/>
    <property type="match status" value="1"/>
</dbReference>
<reference evidence="2 3" key="1">
    <citation type="journal article" date="2011" name="PLoS ONE">
        <title>The complete genome sequence of Thermoproteus tenax: a physiologically versatile member of the Crenarchaeota.</title>
        <authorList>
            <person name="Siebers B."/>
            <person name="Zaparty M."/>
            <person name="Raddatz G."/>
            <person name="Tjaden B."/>
            <person name="Albers S.V."/>
            <person name="Bell S.D."/>
            <person name="Blombach F."/>
            <person name="Kletzin A."/>
            <person name="Kyrpides N."/>
            <person name="Lanz C."/>
            <person name="Plagens A."/>
            <person name="Rampp M."/>
            <person name="Rosinus A."/>
            <person name="von Jan M."/>
            <person name="Makarova K.S."/>
            <person name="Klenk H.P."/>
            <person name="Schuster S.C."/>
            <person name="Hensel R."/>
        </authorList>
    </citation>
    <scope>NUCLEOTIDE SEQUENCE [LARGE SCALE GENOMIC DNA]</scope>
    <source>
        <strain evidence="3">ATCC 35583 / DSM 2078 / JCM 9277 / NBRC 100435 / Kra 1</strain>
    </source>
</reference>
<dbReference type="InterPro" id="IPR017932">
    <property type="entry name" value="GATase_2_dom"/>
</dbReference>
<proteinExistence type="predicted"/>
<dbReference type="PROSITE" id="PS51278">
    <property type="entry name" value="GATASE_TYPE_2"/>
    <property type="match status" value="1"/>
</dbReference>
<dbReference type="KEGG" id="ttn:TTX_1151"/>
<dbReference type="SUPFAM" id="SSF56235">
    <property type="entry name" value="N-terminal nucleophile aminohydrolases (Ntn hydrolases)"/>
    <property type="match status" value="1"/>
</dbReference>
<evidence type="ECO:0000313" key="3">
    <source>
        <dbReference type="Proteomes" id="UP000002654"/>
    </source>
</evidence>
<keyword evidence="2" id="KW-0315">Glutamine amidotransferase</keyword>
<dbReference type="STRING" id="768679.TTX_1151"/>
<gene>
    <name evidence="2" type="ordered locus">TTX_1151</name>
</gene>
<dbReference type="PaxDb" id="768679-TTX_1151"/>
<dbReference type="PANTHER" id="PTHR42824:SF1">
    <property type="entry name" value="GLUTAMINE AMIDOTRANSFERASE YAFJ-RELATED"/>
    <property type="match status" value="1"/>
</dbReference>
<dbReference type="eggNOG" id="arCOG03639">
    <property type="taxonomic scope" value="Archaea"/>
</dbReference>
<dbReference type="Gene3D" id="3.60.20.10">
    <property type="entry name" value="Glutamine Phosphoribosylpyrophosphate, subunit 1, domain 1"/>
    <property type="match status" value="1"/>
</dbReference>
<sequence length="227" mass="25119">MCRFYIYTGAPEEDLHRALLFSAHRDPLAPGGIQHKDGWGYAVYAANGSVYYYRSPLPIWRDPHAPPIGAAALAHARAASPGEPLGALYAHPFLVHTADGRALFVAHNGSVNKGVLAKMFGVDPDRYSDSWLLALFLASRWDDPLEALKEAEALTRTALNVAVLELPGPRAYAYSYTAVDGGEYYRLYLVRGDRWEAVVSSTLVRHLETPAVPLEQRKLYRLASYGF</sequence>
<accession>G4RJP6</accession>
<dbReference type="AlphaFoldDB" id="G4RJP6"/>
<dbReference type="HOGENOM" id="CLU_086262_0_0_2"/>
<dbReference type="InterPro" id="IPR029055">
    <property type="entry name" value="Ntn_hydrolases_N"/>
</dbReference>
<evidence type="ECO:0000313" key="2">
    <source>
        <dbReference type="EMBL" id="CCC81791.1"/>
    </source>
</evidence>
<protein>
    <submittedName>
        <fullName evidence="2">Predicted glutamine amidotransferase</fullName>
    </submittedName>
</protein>
<name>G4RJP6_THETK</name>
<evidence type="ECO:0000259" key="1">
    <source>
        <dbReference type="PROSITE" id="PS51278"/>
    </source>
</evidence>
<dbReference type="OrthoDB" id="350529at2157"/>